<evidence type="ECO:0000313" key="2">
    <source>
        <dbReference type="EMBL" id="CAA7257365.1"/>
    </source>
</evidence>
<proteinExistence type="predicted"/>
<name>A0A8S0WU07_CYCAE</name>
<feature type="compositionally biased region" description="Basic and acidic residues" evidence="1">
    <location>
        <begin position="15"/>
        <end position="24"/>
    </location>
</feature>
<feature type="region of interest" description="Disordered" evidence="1">
    <location>
        <begin position="13"/>
        <end position="43"/>
    </location>
</feature>
<comment type="caution">
    <text evidence="2">The sequence shown here is derived from an EMBL/GenBank/DDBJ whole genome shotgun (WGS) entry which is preliminary data.</text>
</comment>
<feature type="compositionally biased region" description="Acidic residues" evidence="1">
    <location>
        <begin position="25"/>
        <end position="43"/>
    </location>
</feature>
<evidence type="ECO:0000256" key="1">
    <source>
        <dbReference type="SAM" id="MobiDB-lite"/>
    </source>
</evidence>
<sequence length="215" mass="24142">MAAARYYGSKVRYSQLERRSHESEPEYGDSDAEDDDSDAEDDNLDAEYDESQAEIYHQKLEIHELEKRFHGLRARHHDSEIDHYNTHTSLYIPDLITCHQQTRVDVGVPGAVVTIAAVRGPIKIEVQPAPKWTPPRTPIKSEHPGRSFSHPARTTRHSTTRSAGCSATRANLNRGESIGGPCIRDDELYFVGMKTKAMSAPCRVGGRASWNSNDR</sequence>
<accession>A0A8S0WU07</accession>
<dbReference type="EMBL" id="CACVBS010000001">
    <property type="protein sequence ID" value="CAA7257365.1"/>
    <property type="molecule type" value="Genomic_DNA"/>
</dbReference>
<protein>
    <submittedName>
        <fullName evidence="2">Uncharacterized protein</fullName>
    </submittedName>
</protein>
<feature type="region of interest" description="Disordered" evidence="1">
    <location>
        <begin position="128"/>
        <end position="163"/>
    </location>
</feature>
<evidence type="ECO:0000313" key="3">
    <source>
        <dbReference type="Proteomes" id="UP000467700"/>
    </source>
</evidence>
<gene>
    <name evidence="2" type="ORF">AAE3_LOCUS351</name>
</gene>
<keyword evidence="3" id="KW-1185">Reference proteome</keyword>
<dbReference type="AlphaFoldDB" id="A0A8S0WU07"/>
<organism evidence="2 3">
    <name type="scientific">Cyclocybe aegerita</name>
    <name type="common">Black poplar mushroom</name>
    <name type="synonym">Agrocybe aegerita</name>
    <dbReference type="NCBI Taxonomy" id="1973307"/>
    <lineage>
        <taxon>Eukaryota</taxon>
        <taxon>Fungi</taxon>
        <taxon>Dikarya</taxon>
        <taxon>Basidiomycota</taxon>
        <taxon>Agaricomycotina</taxon>
        <taxon>Agaricomycetes</taxon>
        <taxon>Agaricomycetidae</taxon>
        <taxon>Agaricales</taxon>
        <taxon>Agaricineae</taxon>
        <taxon>Bolbitiaceae</taxon>
        <taxon>Cyclocybe</taxon>
    </lineage>
</organism>
<dbReference type="Proteomes" id="UP000467700">
    <property type="component" value="Unassembled WGS sequence"/>
</dbReference>
<reference evidence="2 3" key="1">
    <citation type="submission" date="2020-01" db="EMBL/GenBank/DDBJ databases">
        <authorList>
            <person name="Gupta K D."/>
        </authorList>
    </citation>
    <scope>NUCLEOTIDE SEQUENCE [LARGE SCALE GENOMIC DNA]</scope>
</reference>